<dbReference type="OrthoDB" id="6422829at2"/>
<keyword evidence="1" id="KW-1133">Transmembrane helix</keyword>
<dbReference type="Proteomes" id="UP000000430">
    <property type="component" value="Chromosome"/>
</dbReference>
<name>Q6FE37_ACIAD</name>
<protein>
    <recommendedName>
        <fullName evidence="4">Phage abortive infection protein</fullName>
    </recommendedName>
</protein>
<feature type="transmembrane region" description="Helical" evidence="1">
    <location>
        <begin position="52"/>
        <end position="74"/>
    </location>
</feature>
<feature type="transmembrane region" description="Helical" evidence="1">
    <location>
        <begin position="7"/>
        <end position="27"/>
    </location>
</feature>
<dbReference type="HOGENOM" id="CLU_914534_0_0_6"/>
<organism evidence="2 3">
    <name type="scientific">Acinetobacter baylyi (strain ATCC 33305 / BD413 / ADP1)</name>
    <dbReference type="NCBI Taxonomy" id="62977"/>
    <lineage>
        <taxon>Bacteria</taxon>
        <taxon>Pseudomonadati</taxon>
        <taxon>Pseudomonadota</taxon>
        <taxon>Gammaproteobacteria</taxon>
        <taxon>Moraxellales</taxon>
        <taxon>Moraxellaceae</taxon>
        <taxon>Acinetobacter</taxon>
    </lineage>
</organism>
<evidence type="ECO:0000313" key="3">
    <source>
        <dbReference type="Proteomes" id="UP000000430"/>
    </source>
</evidence>
<dbReference type="GeneID" id="45233231"/>
<dbReference type="eggNOG" id="ENOG5032QSX">
    <property type="taxonomic scope" value="Bacteria"/>
</dbReference>
<dbReference type="KEGG" id="aci:ACIAD0767"/>
<dbReference type="STRING" id="202950.GCA_001485005_02522"/>
<keyword evidence="1" id="KW-0812">Transmembrane</keyword>
<dbReference type="AlphaFoldDB" id="Q6FE37"/>
<reference evidence="2 3" key="1">
    <citation type="journal article" date="2004" name="Nucleic Acids Res.">
        <title>Unique features revealed by the genome sequence of Acinetobacter sp. ADP1, a versatile and naturally transformation competent bacterium.</title>
        <authorList>
            <person name="Barbe V."/>
            <person name="Vallenet D."/>
            <person name="Fonknechten N."/>
            <person name="Kreimeyer A."/>
            <person name="Oztas S."/>
            <person name="Labarre L."/>
            <person name="Cruveiller S."/>
            <person name="Robert C."/>
            <person name="Duprat S."/>
            <person name="Wincker P."/>
            <person name="Ornston L.N."/>
            <person name="Weissenbach J."/>
            <person name="Marliere P."/>
            <person name="Cohen G.N."/>
            <person name="Medigue C."/>
        </authorList>
    </citation>
    <scope>NUCLEOTIDE SEQUENCE [LARGE SCALE GENOMIC DNA]</scope>
    <source>
        <strain evidence="3">ATCC 33305 / BD413 / ADP1</strain>
    </source>
</reference>
<sequence length="303" mass="36017">MNNFIKYSCLYIPVFLILLCIFGSFFITSNQTFHVGESLIIDKELSAQFGNLYGGLIGTLLSASSVFLLIYTIIHQKNEVQKNVLENHFFRMIDYHNQHLNHICIPHLKPENGLVEGKRAFIQFKIQFKRILDTTEIVLKKNSVPFSKKDLADISYIIFYYGIEGSWTDFIYKKFEKYNFINLSMINEIQGELVKRGDGKFVRANQTYLSAYFRNMYNLIKMVDESNFLDQKEKENLIKIYRAQFSNAELYIIFFNVISRFGRKWINNQYIEKYELLKNIPFEYCDGYNPKDFFNITYEEEEY</sequence>
<keyword evidence="1" id="KW-0472">Membrane</keyword>
<evidence type="ECO:0000256" key="1">
    <source>
        <dbReference type="SAM" id="Phobius"/>
    </source>
</evidence>
<dbReference type="RefSeq" id="WP_004922428.1">
    <property type="nucleotide sequence ID" value="NC_005966.1"/>
</dbReference>
<dbReference type="EMBL" id="CR543861">
    <property type="protein sequence ID" value="CAG67671.1"/>
    <property type="molecule type" value="Genomic_DNA"/>
</dbReference>
<dbReference type="Pfam" id="PF16872">
    <property type="entry name" value="putAbiC"/>
    <property type="match status" value="1"/>
</dbReference>
<evidence type="ECO:0000313" key="2">
    <source>
        <dbReference type="EMBL" id="CAG67671.1"/>
    </source>
</evidence>
<gene>
    <name evidence="2" type="ordered locus">ACIAD0767</name>
</gene>
<evidence type="ECO:0008006" key="4">
    <source>
        <dbReference type="Google" id="ProtNLM"/>
    </source>
</evidence>
<dbReference type="InterPro" id="IPR031709">
    <property type="entry name" value="PutAbiC"/>
</dbReference>
<accession>Q6FE37</accession>
<dbReference type="BioCyc" id="ASP62977:ACIAD_RS03515-MONOMER"/>
<proteinExistence type="predicted"/>